<dbReference type="GO" id="GO:0016020">
    <property type="term" value="C:membrane"/>
    <property type="evidence" value="ECO:0007669"/>
    <property type="project" value="InterPro"/>
</dbReference>
<keyword evidence="5" id="KW-1133">Transmembrane helix</keyword>
<dbReference type="GO" id="GO:0022857">
    <property type="term" value="F:transmembrane transporter activity"/>
    <property type="evidence" value="ECO:0007669"/>
    <property type="project" value="InterPro"/>
</dbReference>
<dbReference type="Gene3D" id="1.10.287.470">
    <property type="entry name" value="Helix hairpin bin"/>
    <property type="match status" value="1"/>
</dbReference>
<dbReference type="NCBIfam" id="TIGR01730">
    <property type="entry name" value="RND_mfp"/>
    <property type="match status" value="1"/>
</dbReference>
<feature type="coiled-coil region" evidence="4">
    <location>
        <begin position="346"/>
        <end position="373"/>
    </location>
</feature>
<dbReference type="Gene3D" id="2.40.50.100">
    <property type="match status" value="1"/>
</dbReference>
<sequence>MTIPHIMKRWWFWLILIVVVAGAMYLFYPKTSVVSYTTEIVHRQDLAQTVDASGEVQSLDKVDLSFDLSGTVDQILVEVGDEVQIGDLLGFLDTRELNANVQSAYQAVLVAQSNLNAQKAGATEEKISVSQRALDITKASLNSAQVDYNNKLALIDLVASVYSANTGVQSSALSSASDNLNQIIQDNAQSIADAYDDLLSVSWAGIIEGRTAVTKADEILGIRNTTLNDDYENLLSSSNSSAVELARTAFYASEEALKLAESTIVLVEYGSSGSIVSVAENVEDLMNSASDLLLYVRSAISGMPATGNLSVTEAINLGSSVDAVRVALQTDQTALQNAFQTVQSALRVSSSNLEDAKNALAQAQASYDASAANEEYYVTSAEQAVSTSDSILALRQAEVAQSEASLAQVQATPRTVDLASYEAEVARAQATYESALARLEKTEIHSPIVGNVTEVFIEEGEQVVVANPVITIQTTQEQFEILADVSESDISKIALDDSVIVTFDAFGSSVELTGHVVKIDPAEKLIEGVVYYEVTVYLDAFDQSLALRPGLSADLIFTTEQKEQVISIPQRAVFEKEAETYIRVLVNEIAQERKVEVGLRGDLGRVEILSGLSEGEEVIVREVTEE</sequence>
<reference evidence="6 7" key="1">
    <citation type="journal article" date="2015" name="Nature">
        <title>rRNA introns, odd ribosomes, and small enigmatic genomes across a large radiation of phyla.</title>
        <authorList>
            <person name="Brown C.T."/>
            <person name="Hug L.A."/>
            <person name="Thomas B.C."/>
            <person name="Sharon I."/>
            <person name="Castelle C.J."/>
            <person name="Singh A."/>
            <person name="Wilkins M.J."/>
            <person name="Williams K.H."/>
            <person name="Banfield J.F."/>
        </authorList>
    </citation>
    <scope>NUCLEOTIDE SEQUENCE [LARGE SCALE GENOMIC DNA]</scope>
</reference>
<dbReference type="EMBL" id="LBWG01000018">
    <property type="protein sequence ID" value="KKR03825.1"/>
    <property type="molecule type" value="Genomic_DNA"/>
</dbReference>
<dbReference type="GO" id="GO:0030313">
    <property type="term" value="C:cell envelope"/>
    <property type="evidence" value="ECO:0007669"/>
    <property type="project" value="UniProtKB-SubCell"/>
</dbReference>
<protein>
    <submittedName>
        <fullName evidence="6">Efflux transporter, RND family, MFP subunit</fullName>
    </submittedName>
</protein>
<evidence type="ECO:0000313" key="7">
    <source>
        <dbReference type="Proteomes" id="UP000033935"/>
    </source>
</evidence>
<evidence type="ECO:0000313" key="6">
    <source>
        <dbReference type="EMBL" id="KKR03825.1"/>
    </source>
</evidence>
<evidence type="ECO:0000256" key="4">
    <source>
        <dbReference type="SAM" id="Coils"/>
    </source>
</evidence>
<dbReference type="Proteomes" id="UP000033935">
    <property type="component" value="Unassembled WGS sequence"/>
</dbReference>
<comment type="subcellular location">
    <subcellularLocation>
        <location evidence="1">Cell envelope</location>
    </subcellularLocation>
</comment>
<dbReference type="InterPro" id="IPR050465">
    <property type="entry name" value="UPF0194_transport"/>
</dbReference>
<feature type="transmembrane region" description="Helical" evidence="5">
    <location>
        <begin position="10"/>
        <end position="28"/>
    </location>
</feature>
<evidence type="ECO:0000256" key="1">
    <source>
        <dbReference type="ARBA" id="ARBA00004196"/>
    </source>
</evidence>
<evidence type="ECO:0000256" key="2">
    <source>
        <dbReference type="ARBA" id="ARBA00009477"/>
    </source>
</evidence>
<dbReference type="Gene3D" id="2.40.420.20">
    <property type="match status" value="1"/>
</dbReference>
<organism evidence="6 7">
    <name type="scientific">Candidatus Uhrbacteria bacterium GW2011_GWF2_39_13</name>
    <dbReference type="NCBI Taxonomy" id="1618995"/>
    <lineage>
        <taxon>Bacteria</taxon>
        <taxon>Candidatus Uhriibacteriota</taxon>
    </lineage>
</organism>
<keyword evidence="5" id="KW-0812">Transmembrane</keyword>
<dbReference type="PANTHER" id="PTHR32347">
    <property type="entry name" value="EFFLUX SYSTEM COMPONENT YKNX-RELATED"/>
    <property type="match status" value="1"/>
</dbReference>
<evidence type="ECO:0000256" key="3">
    <source>
        <dbReference type="ARBA" id="ARBA00023054"/>
    </source>
</evidence>
<comment type="similarity">
    <text evidence="2">Belongs to the membrane fusion protein (MFP) (TC 8.A.1) family.</text>
</comment>
<keyword evidence="3 4" id="KW-0175">Coiled coil</keyword>
<dbReference type="InterPro" id="IPR006143">
    <property type="entry name" value="RND_pump_MFP"/>
</dbReference>
<comment type="caution">
    <text evidence="6">The sequence shown here is derived from an EMBL/GenBank/DDBJ whole genome shotgun (WGS) entry which is preliminary data.</text>
</comment>
<name>A0A0G0Q096_9BACT</name>
<gene>
    <name evidence="6" type="ORF">UT30_C0018G0004</name>
</gene>
<keyword evidence="5" id="KW-0472">Membrane</keyword>
<dbReference type="Gene3D" id="2.40.30.170">
    <property type="match status" value="1"/>
</dbReference>
<dbReference type="SUPFAM" id="SSF111369">
    <property type="entry name" value="HlyD-like secretion proteins"/>
    <property type="match status" value="2"/>
</dbReference>
<accession>A0A0G0Q096</accession>
<dbReference type="PANTHER" id="PTHR32347:SF23">
    <property type="entry name" value="BLL5650 PROTEIN"/>
    <property type="match status" value="1"/>
</dbReference>
<evidence type="ECO:0000256" key="5">
    <source>
        <dbReference type="SAM" id="Phobius"/>
    </source>
</evidence>
<dbReference type="AlphaFoldDB" id="A0A0G0Q096"/>
<proteinExistence type="inferred from homology"/>